<dbReference type="SMART" id="SM00448">
    <property type="entry name" value="REC"/>
    <property type="match status" value="1"/>
</dbReference>
<dbReference type="GO" id="GO:0000160">
    <property type="term" value="P:phosphorelay signal transduction system"/>
    <property type="evidence" value="ECO:0007669"/>
    <property type="project" value="InterPro"/>
</dbReference>
<sequence>MSKGKILVLDDSPLVRKLAEVSLQEAGYDVYTAGDGEEGLKIAEEVKPDLILVDFIMPKMTGAQVCKLIRENEVLKEIPIILITGKGETVGKTFIEKYGVLDYFIKPFKSEELVGKINQVLGKIPQIKETTEEIPAFSFEPSGIELKSEEETESFELSESELQESISLPETEEISLSEEKEINLTEKIELEEIELKKDTLEQLEPSLPVEDLIEPGELEILEKSESFEIEELKVQDIKPAEDLIEESTKTEIEETKLAFDLTALEKIIDNKLDNFYEKITSLFDSTVEATLKKYGLIKDYSVILSGSLNFFRISEIFDLINSKNLNGIFYAFGNGVAYEFLFINGKVIYGISNLQKQKIGSKLLKELSDEEIKNFTVETLSYLKNITNGSFIFEKKDFSEAWLLNKPGYTPLELFSENIIK</sequence>
<keyword evidence="5" id="KW-1185">Reference proteome</keyword>
<evidence type="ECO:0000313" key="4">
    <source>
        <dbReference type="EMBL" id="GAQ95681.1"/>
    </source>
</evidence>
<dbReference type="OrthoDB" id="9812510at2"/>
<evidence type="ECO:0000313" key="5">
    <source>
        <dbReference type="Proteomes" id="UP000054976"/>
    </source>
</evidence>
<dbReference type="PROSITE" id="PS50110">
    <property type="entry name" value="RESPONSE_REGULATORY"/>
    <property type="match status" value="1"/>
</dbReference>
<protein>
    <submittedName>
        <fullName evidence="4">Response regulator receiver domain-containing protein</fullName>
    </submittedName>
</protein>
<feature type="domain" description="Response regulatory" evidence="3">
    <location>
        <begin position="5"/>
        <end position="121"/>
    </location>
</feature>
<dbReference type="InterPro" id="IPR011006">
    <property type="entry name" value="CheY-like_superfamily"/>
</dbReference>
<name>A0A0U9HX45_9BACT</name>
<keyword evidence="1 2" id="KW-0597">Phosphoprotein</keyword>
<dbReference type="Pfam" id="PF14332">
    <property type="entry name" value="DUF4388"/>
    <property type="match status" value="1"/>
</dbReference>
<proteinExistence type="predicted"/>
<dbReference type="STRING" id="86166.TAGGR_3154"/>
<dbReference type="Pfam" id="PF00072">
    <property type="entry name" value="Response_reg"/>
    <property type="match status" value="1"/>
</dbReference>
<organism evidence="4 5">
    <name type="scientific">Thermodesulfovibrio aggregans</name>
    <dbReference type="NCBI Taxonomy" id="86166"/>
    <lineage>
        <taxon>Bacteria</taxon>
        <taxon>Pseudomonadati</taxon>
        <taxon>Nitrospirota</taxon>
        <taxon>Thermodesulfovibrionia</taxon>
        <taxon>Thermodesulfovibrionales</taxon>
        <taxon>Thermodesulfovibrionaceae</taxon>
        <taxon>Thermodesulfovibrio</taxon>
    </lineage>
</organism>
<accession>A0A0U9HX45</accession>
<dbReference type="SUPFAM" id="SSF52172">
    <property type="entry name" value="CheY-like"/>
    <property type="match status" value="1"/>
</dbReference>
<dbReference type="PANTHER" id="PTHR44591:SF3">
    <property type="entry name" value="RESPONSE REGULATORY DOMAIN-CONTAINING PROTEIN"/>
    <property type="match status" value="1"/>
</dbReference>
<evidence type="ECO:0000256" key="2">
    <source>
        <dbReference type="PROSITE-ProRule" id="PRU00169"/>
    </source>
</evidence>
<dbReference type="PANTHER" id="PTHR44591">
    <property type="entry name" value="STRESS RESPONSE REGULATOR PROTEIN 1"/>
    <property type="match status" value="1"/>
</dbReference>
<dbReference type="RefSeq" id="WP_059177108.1">
    <property type="nucleotide sequence ID" value="NZ_BCNO01000003.1"/>
</dbReference>
<gene>
    <name evidence="4" type="ORF">TAGGR_3154</name>
</gene>
<dbReference type="EMBL" id="BCNO01000003">
    <property type="protein sequence ID" value="GAQ95681.1"/>
    <property type="molecule type" value="Genomic_DNA"/>
</dbReference>
<dbReference type="Gene3D" id="3.40.50.2300">
    <property type="match status" value="1"/>
</dbReference>
<evidence type="ECO:0000259" key="3">
    <source>
        <dbReference type="PROSITE" id="PS50110"/>
    </source>
</evidence>
<evidence type="ECO:0000256" key="1">
    <source>
        <dbReference type="ARBA" id="ARBA00022553"/>
    </source>
</evidence>
<feature type="modified residue" description="4-aspartylphosphate" evidence="2">
    <location>
        <position position="54"/>
    </location>
</feature>
<comment type="caution">
    <text evidence="4">The sequence shown here is derived from an EMBL/GenBank/DDBJ whole genome shotgun (WGS) entry which is preliminary data.</text>
</comment>
<dbReference type="AlphaFoldDB" id="A0A0U9HX45"/>
<dbReference type="InterPro" id="IPR025497">
    <property type="entry name" value="PatA-like_N"/>
</dbReference>
<dbReference type="InterPro" id="IPR050595">
    <property type="entry name" value="Bact_response_regulator"/>
</dbReference>
<reference evidence="5" key="1">
    <citation type="submission" date="2016-01" db="EMBL/GenBank/DDBJ databases">
        <title>Draft genome sequence of Thermodesulfovibrio aggregans strain TGE-P1.</title>
        <authorList>
            <person name="Sekiguchi Y."/>
            <person name="Ohashi A."/>
            <person name="Matsuura N."/>
            <person name="Tourlousse M.D."/>
        </authorList>
    </citation>
    <scope>NUCLEOTIDE SEQUENCE [LARGE SCALE GENOMIC DNA]</scope>
    <source>
        <strain evidence="5">TGE-P1</strain>
    </source>
</reference>
<dbReference type="InterPro" id="IPR001789">
    <property type="entry name" value="Sig_transdc_resp-reg_receiver"/>
</dbReference>
<dbReference type="Proteomes" id="UP000054976">
    <property type="component" value="Unassembled WGS sequence"/>
</dbReference>